<evidence type="ECO:0000313" key="2">
    <source>
        <dbReference type="EMBL" id="KZC08483.1"/>
    </source>
</evidence>
<evidence type="ECO:0000256" key="1">
    <source>
        <dbReference type="SAM" id="MobiDB-lite"/>
    </source>
</evidence>
<dbReference type="EMBL" id="KQ434847">
    <property type="protein sequence ID" value="KZC08483.1"/>
    <property type="molecule type" value="Genomic_DNA"/>
</dbReference>
<accession>A0A154P9H2</accession>
<evidence type="ECO:0000313" key="3">
    <source>
        <dbReference type="Proteomes" id="UP000076502"/>
    </source>
</evidence>
<gene>
    <name evidence="2" type="ORF">WN55_10683</name>
</gene>
<name>A0A154P9H2_DUFNO</name>
<dbReference type="AlphaFoldDB" id="A0A154P9H2"/>
<keyword evidence="3" id="KW-1185">Reference proteome</keyword>
<feature type="region of interest" description="Disordered" evidence="1">
    <location>
        <begin position="1"/>
        <end position="34"/>
    </location>
</feature>
<reference evidence="2 3" key="1">
    <citation type="submission" date="2015-07" db="EMBL/GenBank/DDBJ databases">
        <title>The genome of Dufourea novaeangliae.</title>
        <authorList>
            <person name="Pan H."/>
            <person name="Kapheim K."/>
        </authorList>
    </citation>
    <scope>NUCLEOTIDE SEQUENCE [LARGE SCALE GENOMIC DNA]</scope>
    <source>
        <strain evidence="2">0120121106</strain>
        <tissue evidence="2">Whole body</tissue>
    </source>
</reference>
<sequence length="62" mass="7069">VIPHGFMRNPGKFVGMGKIENERKKSPLNRRLPRPRSLPTFDLYSFHPLKLLTPADIKGNAN</sequence>
<feature type="non-terminal residue" evidence="2">
    <location>
        <position position="1"/>
    </location>
</feature>
<proteinExistence type="predicted"/>
<organism evidence="2 3">
    <name type="scientific">Dufourea novaeangliae</name>
    <name type="common">Sweat bee</name>
    <dbReference type="NCBI Taxonomy" id="178035"/>
    <lineage>
        <taxon>Eukaryota</taxon>
        <taxon>Metazoa</taxon>
        <taxon>Ecdysozoa</taxon>
        <taxon>Arthropoda</taxon>
        <taxon>Hexapoda</taxon>
        <taxon>Insecta</taxon>
        <taxon>Pterygota</taxon>
        <taxon>Neoptera</taxon>
        <taxon>Endopterygota</taxon>
        <taxon>Hymenoptera</taxon>
        <taxon>Apocrita</taxon>
        <taxon>Aculeata</taxon>
        <taxon>Apoidea</taxon>
        <taxon>Anthophila</taxon>
        <taxon>Halictidae</taxon>
        <taxon>Rophitinae</taxon>
        <taxon>Dufourea</taxon>
    </lineage>
</organism>
<dbReference type="Proteomes" id="UP000076502">
    <property type="component" value="Unassembled WGS sequence"/>
</dbReference>
<protein>
    <submittedName>
        <fullName evidence="2">Uncharacterized protein</fullName>
    </submittedName>
</protein>